<keyword evidence="9 13" id="KW-0675">Receptor</keyword>
<reference evidence="17" key="2">
    <citation type="submission" date="2025-08" db="UniProtKB">
        <authorList>
            <consortium name="Ensembl"/>
        </authorList>
    </citation>
    <scope>IDENTIFICATION</scope>
</reference>
<dbReference type="PRINTS" id="PR00650">
    <property type="entry name" value="GPR12ORPHANR"/>
</dbReference>
<feature type="transmembrane region" description="Helical" evidence="15">
    <location>
        <begin position="202"/>
        <end position="228"/>
    </location>
</feature>
<evidence type="ECO:0000256" key="10">
    <source>
        <dbReference type="ARBA" id="ARBA00023180"/>
    </source>
</evidence>
<evidence type="ECO:0000256" key="2">
    <source>
        <dbReference type="ARBA" id="ARBA00022475"/>
    </source>
</evidence>
<feature type="transmembrane region" description="Helical" evidence="15">
    <location>
        <begin position="234"/>
        <end position="256"/>
    </location>
</feature>
<dbReference type="SMART" id="SM01381">
    <property type="entry name" value="7TM_GPCR_Srsx"/>
    <property type="match status" value="1"/>
</dbReference>
<evidence type="ECO:0000256" key="4">
    <source>
        <dbReference type="ARBA" id="ARBA00022692"/>
    </source>
</evidence>
<comment type="subcellular location">
    <subcellularLocation>
        <location evidence="1">Cell membrane</location>
        <topology evidence="1">Multi-pass membrane protein</topology>
    </subcellularLocation>
</comment>
<feature type="transmembrane region" description="Helical" evidence="15">
    <location>
        <begin position="276"/>
        <end position="299"/>
    </location>
</feature>
<keyword evidence="12" id="KW-0449">Lipoprotein</keyword>
<dbReference type="InterPro" id="IPR000723">
    <property type="entry name" value="GPR_3/6/12_orphan"/>
</dbReference>
<dbReference type="PRINTS" id="PR00237">
    <property type="entry name" value="GPCRRHODOPSN"/>
</dbReference>
<evidence type="ECO:0000259" key="16">
    <source>
        <dbReference type="PROSITE" id="PS50262"/>
    </source>
</evidence>
<dbReference type="SUPFAM" id="SSF81321">
    <property type="entry name" value="Family A G protein-coupled receptor-like"/>
    <property type="match status" value="1"/>
</dbReference>
<feature type="domain" description="G-protein coupled receptors family 1 profile" evidence="16">
    <location>
        <begin position="181"/>
        <end position="421"/>
    </location>
</feature>
<keyword evidence="8" id="KW-0564">Palmitate</keyword>
<dbReference type="GO" id="GO:0006874">
    <property type="term" value="P:intracellular calcium ion homeostasis"/>
    <property type="evidence" value="ECO:0007669"/>
    <property type="project" value="Ensembl"/>
</dbReference>
<evidence type="ECO:0000256" key="8">
    <source>
        <dbReference type="ARBA" id="ARBA00023139"/>
    </source>
</evidence>
<proteinExistence type="inferred from homology"/>
<dbReference type="PANTHER" id="PTHR22750">
    <property type="entry name" value="G-PROTEIN COUPLED RECEPTOR"/>
    <property type="match status" value="1"/>
</dbReference>
<reference evidence="17" key="1">
    <citation type="submission" date="2019-05" db="EMBL/GenBank/DDBJ databases">
        <authorList>
            <person name="Zhang S."/>
            <person name="Liu J."/>
        </authorList>
    </citation>
    <scope>NUCLEOTIDE SEQUENCE [LARGE SCALE GENOMIC DNA]</scope>
</reference>
<feature type="region of interest" description="Disordered" evidence="14">
    <location>
        <begin position="1"/>
        <end position="45"/>
    </location>
</feature>
<dbReference type="GO" id="GO:0005886">
    <property type="term" value="C:plasma membrane"/>
    <property type="evidence" value="ECO:0007669"/>
    <property type="project" value="UniProtKB-SubCell"/>
</dbReference>
<evidence type="ECO:0000256" key="3">
    <source>
        <dbReference type="ARBA" id="ARBA00022553"/>
    </source>
</evidence>
<dbReference type="InterPro" id="IPR000276">
    <property type="entry name" value="GPCR_Rhodpsn"/>
</dbReference>
<keyword evidence="7 15" id="KW-0472">Membrane</keyword>
<evidence type="ECO:0000256" key="6">
    <source>
        <dbReference type="ARBA" id="ARBA00023040"/>
    </source>
</evidence>
<keyword evidence="4 13" id="KW-0812">Transmembrane</keyword>
<dbReference type="GeneTree" id="ENSGT01140000282530"/>
<evidence type="ECO:0000256" key="13">
    <source>
        <dbReference type="RuleBase" id="RU000688"/>
    </source>
</evidence>
<dbReference type="PRINTS" id="PR00644">
    <property type="entry name" value="GPRORPHANR"/>
</dbReference>
<feature type="transmembrane region" description="Helical" evidence="15">
    <location>
        <begin position="319"/>
        <end position="338"/>
    </location>
</feature>
<dbReference type="Proteomes" id="UP000694520">
    <property type="component" value="Chromosome 15"/>
</dbReference>
<keyword evidence="10" id="KW-0325">Glycoprotein</keyword>
<keyword evidence="11 13" id="KW-0807">Transducer</keyword>
<evidence type="ECO:0000256" key="12">
    <source>
        <dbReference type="ARBA" id="ARBA00023288"/>
    </source>
</evidence>
<feature type="transmembrane region" description="Helical" evidence="15">
    <location>
        <begin position="370"/>
        <end position="389"/>
    </location>
</feature>
<keyword evidence="2" id="KW-1003">Cell membrane</keyword>
<reference evidence="17" key="3">
    <citation type="submission" date="2025-09" db="UniProtKB">
        <authorList>
            <consortium name="Ensembl"/>
        </authorList>
    </citation>
    <scope>IDENTIFICATION</scope>
</reference>
<dbReference type="PROSITE" id="PS00237">
    <property type="entry name" value="G_PROTEIN_RECEP_F1_1"/>
    <property type="match status" value="1"/>
</dbReference>
<dbReference type="AlphaFoldDB" id="A0A8C0A4V2"/>
<keyword evidence="6 13" id="KW-0297">G-protein coupled receptor</keyword>
<accession>A0A8C0A4V2</accession>
<evidence type="ECO:0000256" key="15">
    <source>
        <dbReference type="SAM" id="Phobius"/>
    </source>
</evidence>
<dbReference type="Gene3D" id="1.20.1070.10">
    <property type="entry name" value="Rhodopsin 7-helix transmembrane proteins"/>
    <property type="match status" value="1"/>
</dbReference>
<evidence type="ECO:0000256" key="11">
    <source>
        <dbReference type="ARBA" id="ARBA00023224"/>
    </source>
</evidence>
<protein>
    <submittedName>
        <fullName evidence="17">G protein-coupled receptor 12</fullName>
    </submittedName>
</protein>
<comment type="similarity">
    <text evidence="13">Belongs to the G-protein coupled receptor 1 family.</text>
</comment>
<dbReference type="GO" id="GO:0031210">
    <property type="term" value="F:phosphatidylcholine binding"/>
    <property type="evidence" value="ECO:0007669"/>
    <property type="project" value="Ensembl"/>
</dbReference>
<feature type="transmembrane region" description="Helical" evidence="15">
    <location>
        <begin position="401"/>
        <end position="423"/>
    </location>
</feature>
<keyword evidence="5 15" id="KW-1133">Transmembrane helix</keyword>
<gene>
    <name evidence="17" type="primary">GPR12</name>
</gene>
<dbReference type="PROSITE" id="PS50262">
    <property type="entry name" value="G_PROTEIN_RECEP_F1_2"/>
    <property type="match status" value="1"/>
</dbReference>
<dbReference type="Pfam" id="PF00001">
    <property type="entry name" value="7tm_1"/>
    <property type="match status" value="1"/>
</dbReference>
<dbReference type="InterPro" id="IPR017452">
    <property type="entry name" value="GPCR_Rhodpsn_7TM"/>
</dbReference>
<dbReference type="InterPro" id="IPR000599">
    <property type="entry name" value="GPR12"/>
</dbReference>
<keyword evidence="3" id="KW-0597">Phosphoprotein</keyword>
<evidence type="ECO:0000256" key="9">
    <source>
        <dbReference type="ARBA" id="ARBA00023170"/>
    </source>
</evidence>
<dbReference type="CDD" id="cd15961">
    <property type="entry name" value="7tmA_GPR12"/>
    <property type="match status" value="1"/>
</dbReference>
<dbReference type="GO" id="GO:0004930">
    <property type="term" value="F:G protein-coupled receptor activity"/>
    <property type="evidence" value="ECO:0007669"/>
    <property type="project" value="UniProtKB-KW"/>
</dbReference>
<dbReference type="Ensembl" id="ENSBGRT00000008673.1">
    <property type="protein sequence ID" value="ENSBGRP00000007540.1"/>
    <property type="gene ID" value="ENSBGRG00000004706.1"/>
</dbReference>
<dbReference type="FunFam" id="1.20.1070.10:FF:000067">
    <property type="entry name" value="G-protein coupled receptor 12"/>
    <property type="match status" value="1"/>
</dbReference>
<sequence length="454" mass="49387">MCARTGRLEGGSFERSSEDGSPTRLESCRRGAVPPTPAAVPVPGGRSLAARETHFHVCPQHLSKQTAAVPRVPAPLAHLCASPIPGVPQRQNGIFVVVVMVLSHGDFGFCRISYQRTGVKMNEDPKVNVSGLPPEFVDAGASGNISAEVSSQVPVLQPEPELVVNPWDIVLCTSGTLISCENAIVVLIIFHNPSLRAPMFLLIGSLALADLLAGIGLIVNFVFAYLLQSEATKLVTIGLIVASFSASVCSLLAITVDRYLSLYYALTYHSERTVTFTYVMLFMLWGTSICLGLLPVLGWNCLRDESTCSVVRPLTKNNAAILSVSFLFTFALMLQLYIQICKIVMRHAHQIALQHHFLATSHYVTTRKGISTLAIILGTFAACWMPFTLYSLIADYTYPSIYTYATLLPATYNSIINPVIYAFRNQEIQKALCLVCCGCVPPSLSQRARSPSDV</sequence>
<name>A0A8C0A4V2_BOSMU</name>
<evidence type="ECO:0000256" key="1">
    <source>
        <dbReference type="ARBA" id="ARBA00004651"/>
    </source>
</evidence>
<organism evidence="17 18">
    <name type="scientific">Bos mutus grunniens</name>
    <name type="common">Wild yak</name>
    <name type="synonym">Bos grunniens</name>
    <dbReference type="NCBI Taxonomy" id="30521"/>
    <lineage>
        <taxon>Eukaryota</taxon>
        <taxon>Metazoa</taxon>
        <taxon>Chordata</taxon>
        <taxon>Craniata</taxon>
        <taxon>Vertebrata</taxon>
        <taxon>Euteleostomi</taxon>
        <taxon>Mammalia</taxon>
        <taxon>Eutheria</taxon>
        <taxon>Laurasiatheria</taxon>
        <taxon>Artiodactyla</taxon>
        <taxon>Ruminantia</taxon>
        <taxon>Pecora</taxon>
        <taxon>Bovidae</taxon>
        <taxon>Bovinae</taxon>
        <taxon>Bos</taxon>
    </lineage>
</organism>
<evidence type="ECO:0000256" key="14">
    <source>
        <dbReference type="SAM" id="MobiDB-lite"/>
    </source>
</evidence>
<evidence type="ECO:0000313" key="17">
    <source>
        <dbReference type="Ensembl" id="ENSBGRP00000007540.1"/>
    </source>
</evidence>
<evidence type="ECO:0000256" key="7">
    <source>
        <dbReference type="ARBA" id="ARBA00023136"/>
    </source>
</evidence>
<keyword evidence="18" id="KW-1185">Reference proteome</keyword>
<evidence type="ECO:0000256" key="5">
    <source>
        <dbReference type="ARBA" id="ARBA00022989"/>
    </source>
</evidence>
<evidence type="ECO:0000313" key="18">
    <source>
        <dbReference type="Proteomes" id="UP000694520"/>
    </source>
</evidence>